<dbReference type="Pfam" id="PF00296">
    <property type="entry name" value="Bac_luciferase"/>
    <property type="match status" value="1"/>
</dbReference>
<dbReference type="PANTHER" id="PTHR30011">
    <property type="entry name" value="ALKANESULFONATE MONOOXYGENASE-RELATED"/>
    <property type="match status" value="1"/>
</dbReference>
<dbReference type="InterPro" id="IPR011251">
    <property type="entry name" value="Luciferase-like_dom"/>
</dbReference>
<accession>I4EU76</accession>
<feature type="binding site" evidence="6">
    <location>
        <position position="46"/>
    </location>
    <ligand>
        <name>FMN</name>
        <dbReference type="ChEBI" id="CHEBI:58210"/>
    </ligand>
</feature>
<evidence type="ECO:0000256" key="3">
    <source>
        <dbReference type="ARBA" id="ARBA00023002"/>
    </source>
</evidence>
<dbReference type="NCBIfam" id="TIGR03860">
    <property type="entry name" value="FMN_nitrolo"/>
    <property type="match status" value="1"/>
</dbReference>
<feature type="binding site" evidence="6">
    <location>
        <position position="142"/>
    </location>
    <ligand>
        <name>FMN</name>
        <dbReference type="ChEBI" id="CHEBI:58210"/>
    </ligand>
</feature>
<dbReference type="PATRIC" id="fig|477641.3.peg.1415"/>
<name>I4EU76_MODI5</name>
<evidence type="ECO:0000259" key="7">
    <source>
        <dbReference type="Pfam" id="PF00296"/>
    </source>
</evidence>
<feature type="domain" description="Luciferase-like" evidence="7">
    <location>
        <begin position="13"/>
        <end position="380"/>
    </location>
</feature>
<gene>
    <name evidence="8" type="ordered locus">MODMU_1490</name>
</gene>
<evidence type="ECO:0000256" key="6">
    <source>
        <dbReference type="PIRSR" id="PIRSR000337-1"/>
    </source>
</evidence>
<reference evidence="8 9" key="1">
    <citation type="journal article" date="2012" name="J. Bacteriol.">
        <title>Genome Sequence of Radiation-Resistant Modestobacter marinus Strain BC501, a Representative Actinobacterium That Thrives on Calcareous Stone Surfaces.</title>
        <authorList>
            <person name="Normand P."/>
            <person name="Gury J."/>
            <person name="Pujic P."/>
            <person name="Chouaia B."/>
            <person name="Crotti E."/>
            <person name="Brusetti L."/>
            <person name="Daffonchio D."/>
            <person name="Vacherie B."/>
            <person name="Barbe V."/>
            <person name="Medigue C."/>
            <person name="Calteau A."/>
            <person name="Ghodhbane-Gtari F."/>
            <person name="Essoussi I."/>
            <person name="Nouioui I."/>
            <person name="Abbassi-Ghozzi I."/>
            <person name="Gtari M."/>
        </authorList>
    </citation>
    <scope>NUCLEOTIDE SEQUENCE [LARGE SCALE GENOMIC DNA]</scope>
    <source>
        <strain evidence="9">BC 501</strain>
    </source>
</reference>
<dbReference type="SUPFAM" id="SSF51679">
    <property type="entry name" value="Bacterial luciferase-like"/>
    <property type="match status" value="1"/>
</dbReference>
<feature type="binding site" evidence="6">
    <location>
        <position position="146"/>
    </location>
    <ligand>
        <name>FMN</name>
        <dbReference type="ChEBI" id="CHEBI:58210"/>
    </ligand>
</feature>
<dbReference type="PANTHER" id="PTHR30011:SF16">
    <property type="entry name" value="C2H2 FINGER DOMAIN TRANSCRIPTION FACTOR (EUROFUNG)-RELATED"/>
    <property type="match status" value="1"/>
</dbReference>
<feature type="binding site" evidence="6">
    <location>
        <position position="92"/>
    </location>
    <ligand>
        <name>FMN</name>
        <dbReference type="ChEBI" id="CHEBI:58210"/>
    </ligand>
</feature>
<dbReference type="InterPro" id="IPR051260">
    <property type="entry name" value="Diverse_substr_monoxygenases"/>
</dbReference>
<keyword evidence="9" id="KW-1185">Reference proteome</keyword>
<keyword evidence="2 6" id="KW-0288">FMN</keyword>
<dbReference type="AlphaFoldDB" id="I4EU76"/>
<feature type="binding site" evidence="6">
    <location>
        <position position="218"/>
    </location>
    <ligand>
        <name>FMN</name>
        <dbReference type="ChEBI" id="CHEBI:58210"/>
    </ligand>
</feature>
<keyword evidence="1 6" id="KW-0285">Flavoprotein</keyword>
<dbReference type="PIRSF" id="PIRSF000337">
    <property type="entry name" value="NTA_MOA"/>
    <property type="match status" value="1"/>
</dbReference>
<evidence type="ECO:0000256" key="1">
    <source>
        <dbReference type="ARBA" id="ARBA00022630"/>
    </source>
</evidence>
<dbReference type="Gene3D" id="3.20.20.30">
    <property type="entry name" value="Luciferase-like domain"/>
    <property type="match status" value="1"/>
</dbReference>
<sequence length="448" mass="48149">MGPGGVTGGSWRHPDDTSAAYLTIEHWTGLARRFEDAGLDFLFLADSYGYPTLHDRVIDLAVADAINFPAADPVVLVSAIAAATSRLGVVVTASTTVDKPQVLARRFATLDHLTRGRIGWNIVTGAAQASSARLFGEQMMPHDERYAMAEDSVQLALKLWETSWEDDALRLDKAGGVHADPAKVHEIDHEGPYFRAHGLLTVPPSPQRTPLLFQAGTSGRGRDFAATYAESVFLAGGDPDHVAANIADIRRRAVGYGREPDAIKFLVGAMFVTAPTEAAAQAERQRMLDLSTLENAAAAYAFFTGLDLLAMDLDGPLTGRTQQGQSSVDRFTGANGAPVATVRQVLEDHRRNGVNGTVFVGEPEHVVDQAEAFVQRTGADGFLVQPYVTPGTYDDLIDLVLPVMRARGLAKEAYEGATLRAHLFGAGRDRLPASHVGRRTAPERAAMV</sequence>
<keyword evidence="4" id="KW-0503">Monooxygenase</keyword>
<evidence type="ECO:0000256" key="5">
    <source>
        <dbReference type="ARBA" id="ARBA00033748"/>
    </source>
</evidence>
<evidence type="ECO:0000313" key="9">
    <source>
        <dbReference type="Proteomes" id="UP000006461"/>
    </source>
</evidence>
<dbReference type="EMBL" id="FO203431">
    <property type="protein sequence ID" value="CCH86939.1"/>
    <property type="molecule type" value="Genomic_DNA"/>
</dbReference>
<organism evidence="8 9">
    <name type="scientific">Modestobacter italicus (strain DSM 44449 / CECT 9708 / BC 501)</name>
    <dbReference type="NCBI Taxonomy" id="2732864"/>
    <lineage>
        <taxon>Bacteria</taxon>
        <taxon>Bacillati</taxon>
        <taxon>Actinomycetota</taxon>
        <taxon>Actinomycetes</taxon>
        <taxon>Geodermatophilales</taxon>
        <taxon>Geodermatophilaceae</taxon>
        <taxon>Modestobacter</taxon>
    </lineage>
</organism>
<evidence type="ECO:0000313" key="8">
    <source>
        <dbReference type="EMBL" id="CCH86939.1"/>
    </source>
</evidence>
<dbReference type="OMA" id="FNIAYHV"/>
<dbReference type="GO" id="GO:0004497">
    <property type="term" value="F:monooxygenase activity"/>
    <property type="evidence" value="ECO:0007669"/>
    <property type="project" value="UniProtKB-KW"/>
</dbReference>
<dbReference type="InterPro" id="IPR016215">
    <property type="entry name" value="NTA_MOA"/>
</dbReference>
<dbReference type="eggNOG" id="COG2141">
    <property type="taxonomic scope" value="Bacteria"/>
</dbReference>
<evidence type="ECO:0000256" key="4">
    <source>
        <dbReference type="ARBA" id="ARBA00023033"/>
    </source>
</evidence>
<dbReference type="HOGENOM" id="CLU_022256_0_0_11"/>
<dbReference type="InterPro" id="IPR036661">
    <property type="entry name" value="Luciferase-like_sf"/>
</dbReference>
<dbReference type="GO" id="GO:0016705">
    <property type="term" value="F:oxidoreductase activity, acting on paired donors, with incorporation or reduction of molecular oxygen"/>
    <property type="evidence" value="ECO:0007669"/>
    <property type="project" value="InterPro"/>
</dbReference>
<dbReference type="KEGG" id="mmar:MODMU_1490"/>
<protein>
    <submittedName>
        <fullName evidence="8">Monoxygenase</fullName>
    </submittedName>
</protein>
<keyword evidence="3" id="KW-0560">Oxidoreductase</keyword>
<proteinExistence type="inferred from homology"/>
<dbReference type="Proteomes" id="UP000006461">
    <property type="component" value="Chromosome"/>
</dbReference>
<comment type="similarity">
    <text evidence="5">Belongs to the NtaA/SnaA/DszA monooxygenase family.</text>
</comment>
<dbReference type="STRING" id="477641.MODMU_1490"/>
<evidence type="ECO:0000256" key="2">
    <source>
        <dbReference type="ARBA" id="ARBA00022643"/>
    </source>
</evidence>